<reference evidence="3" key="2">
    <citation type="journal article" date="2016" name="G3 (Bethesda)">
        <title>Genome Evolution in Three Species of Cactophilic Drosophila.</title>
        <authorList>
            <person name="Sanchez-Flores A."/>
            <person name="Penazola F."/>
            <person name="Carpinteyro-Ponce J."/>
            <person name="Nazario-Yepiz N."/>
            <person name="Abreu-Goodger C."/>
            <person name="Machado C.A."/>
            <person name="Markow T.A."/>
        </authorList>
    </citation>
    <scope>NUCLEOTIDE SEQUENCE [LARGE SCALE GENOMIC DNA]</scope>
</reference>
<evidence type="ECO:0000313" key="3">
    <source>
        <dbReference type="Proteomes" id="UP000694904"/>
    </source>
</evidence>
<evidence type="ECO:0000259" key="2">
    <source>
        <dbReference type="SMART" id="SM00670"/>
    </source>
</evidence>
<dbReference type="InterPro" id="IPR052626">
    <property type="entry name" value="SWT1_Regulator"/>
</dbReference>
<dbReference type="InterPro" id="IPR029060">
    <property type="entry name" value="PIN-like_dom_sf"/>
</dbReference>
<reference evidence="3" key="1">
    <citation type="journal article" date="1997" name="Nucleic Acids Res.">
        <title>tRNAscan-SE: a program for improved detection of transfer RNA genes in genomic sequence.</title>
        <authorList>
            <person name="Lowe T.M."/>
            <person name="Eddy S.R."/>
        </authorList>
    </citation>
    <scope>NUCLEOTIDE SEQUENCE [LARGE SCALE GENOMIC DNA]</scope>
</reference>
<feature type="domain" description="PIN" evidence="2">
    <location>
        <begin position="258"/>
        <end position="381"/>
    </location>
</feature>
<evidence type="ECO:0000313" key="4">
    <source>
        <dbReference type="RefSeq" id="XP_017871819.1"/>
    </source>
</evidence>
<dbReference type="PANTHER" id="PTHR16161">
    <property type="entry name" value="TRANSCRIPTIONAL PROTEIN SWT1"/>
    <property type="match status" value="1"/>
</dbReference>
<organism evidence="3 4">
    <name type="scientific">Drosophila arizonae</name>
    <name type="common">Fruit fly</name>
    <dbReference type="NCBI Taxonomy" id="7263"/>
    <lineage>
        <taxon>Eukaryota</taxon>
        <taxon>Metazoa</taxon>
        <taxon>Ecdysozoa</taxon>
        <taxon>Arthropoda</taxon>
        <taxon>Hexapoda</taxon>
        <taxon>Insecta</taxon>
        <taxon>Pterygota</taxon>
        <taxon>Neoptera</taxon>
        <taxon>Endopterygota</taxon>
        <taxon>Diptera</taxon>
        <taxon>Brachycera</taxon>
        <taxon>Muscomorpha</taxon>
        <taxon>Ephydroidea</taxon>
        <taxon>Drosophilidae</taxon>
        <taxon>Drosophila</taxon>
    </lineage>
</organism>
<accession>A0ABM1PX83</accession>
<dbReference type="Proteomes" id="UP000694904">
    <property type="component" value="Chromosome X"/>
</dbReference>
<dbReference type="Pfam" id="PF13638">
    <property type="entry name" value="PIN_4"/>
    <property type="match status" value="1"/>
</dbReference>
<dbReference type="InterPro" id="IPR002716">
    <property type="entry name" value="PIN_dom"/>
</dbReference>
<dbReference type="SUPFAM" id="SSF88723">
    <property type="entry name" value="PIN domain-like"/>
    <property type="match status" value="1"/>
</dbReference>
<dbReference type="RefSeq" id="XP_017871819.1">
    <property type="nucleotide sequence ID" value="XM_018016330.1"/>
</dbReference>
<evidence type="ECO:0000256" key="1">
    <source>
        <dbReference type="SAM" id="MobiDB-lite"/>
    </source>
</evidence>
<dbReference type="SMART" id="SM00670">
    <property type="entry name" value="PINc"/>
    <property type="match status" value="1"/>
</dbReference>
<dbReference type="PANTHER" id="PTHR16161:SF0">
    <property type="entry name" value="TRANSCRIPTIONAL PROTEIN SWT1"/>
    <property type="match status" value="1"/>
</dbReference>
<dbReference type="GeneID" id="108619641"/>
<dbReference type="Gene3D" id="3.40.50.1010">
    <property type="entry name" value="5'-nuclease"/>
    <property type="match status" value="1"/>
</dbReference>
<sequence length="411" mass="47078">MEQGNPKNRIHKTIDCDAQDKIILGLRQQQKNLNQPAQERLKRLQSSLKQLRDRKVDKERGVAKRLTRSSSNNVRSNSDSPSATATHHTICKVQTPLNVTKQQLPNRRWNPRSRTPVTNAWAKPKALLDASNRLENSRSTSANQRLSILRETLQQQQREANNNYNKNTDSNQLPIVTVTTTVRATALSSPKGDVEPMDLDFTEEERREEKEEQQDSSCTVVQLSVNKRRSQPENTSDLTLQRLLGTRQELPARCVDYLYFVLDTNVLMENLEFVEDLCRVTLGETKGSMLYIPYIVIKELDKLKERHSDNDRKRKPAIRAIHYLNKKFDETLKIQAQSALEEANHLIEVDCPDDSIVNCCLQLQSQVPHLMLLTNDNNLRLKANASAIQVSCRSDLLHDYPYQFEALSPSS</sequence>
<keyword evidence="3" id="KW-1185">Reference proteome</keyword>
<gene>
    <name evidence="4" type="primary">LOC108619641</name>
</gene>
<feature type="region of interest" description="Disordered" evidence="1">
    <location>
        <begin position="52"/>
        <end position="88"/>
    </location>
</feature>
<feature type="compositionally biased region" description="Low complexity" evidence="1">
    <location>
        <begin position="69"/>
        <end position="82"/>
    </location>
</feature>
<name>A0ABM1PX83_DROAR</name>
<proteinExistence type="predicted"/>
<reference evidence="4" key="3">
    <citation type="submission" date="2025-08" db="UniProtKB">
        <authorList>
            <consortium name="RefSeq"/>
        </authorList>
    </citation>
    <scope>IDENTIFICATION</scope>
    <source>
        <tissue evidence="4">Whole organism</tissue>
    </source>
</reference>
<feature type="compositionally biased region" description="Basic and acidic residues" evidence="1">
    <location>
        <begin position="52"/>
        <end position="62"/>
    </location>
</feature>
<protein>
    <submittedName>
        <fullName evidence="4">Transcriptional protein SWT1</fullName>
    </submittedName>
</protein>